<gene>
    <name evidence="1" type="ORF">DAEQUDRAFT_781183</name>
</gene>
<organism evidence="1 2">
    <name type="scientific">Daedalea quercina L-15889</name>
    <dbReference type="NCBI Taxonomy" id="1314783"/>
    <lineage>
        <taxon>Eukaryota</taxon>
        <taxon>Fungi</taxon>
        <taxon>Dikarya</taxon>
        <taxon>Basidiomycota</taxon>
        <taxon>Agaricomycotina</taxon>
        <taxon>Agaricomycetes</taxon>
        <taxon>Polyporales</taxon>
        <taxon>Fomitopsis</taxon>
    </lineage>
</organism>
<name>A0A165KJP3_9APHY</name>
<evidence type="ECO:0000313" key="1">
    <source>
        <dbReference type="EMBL" id="KZT63232.1"/>
    </source>
</evidence>
<dbReference type="AlphaFoldDB" id="A0A165KJP3"/>
<dbReference type="OrthoDB" id="2814679at2759"/>
<feature type="non-terminal residue" evidence="1">
    <location>
        <position position="201"/>
    </location>
</feature>
<reference evidence="1 2" key="1">
    <citation type="journal article" date="2016" name="Mol. Biol. Evol.">
        <title>Comparative Genomics of Early-Diverging Mushroom-Forming Fungi Provides Insights into the Origins of Lignocellulose Decay Capabilities.</title>
        <authorList>
            <person name="Nagy L.G."/>
            <person name="Riley R."/>
            <person name="Tritt A."/>
            <person name="Adam C."/>
            <person name="Daum C."/>
            <person name="Floudas D."/>
            <person name="Sun H."/>
            <person name="Yadav J.S."/>
            <person name="Pangilinan J."/>
            <person name="Larsson K.H."/>
            <person name="Matsuura K."/>
            <person name="Barry K."/>
            <person name="Labutti K."/>
            <person name="Kuo R."/>
            <person name="Ohm R.A."/>
            <person name="Bhattacharya S.S."/>
            <person name="Shirouzu T."/>
            <person name="Yoshinaga Y."/>
            <person name="Martin F.M."/>
            <person name="Grigoriev I.V."/>
            <person name="Hibbett D.S."/>
        </authorList>
    </citation>
    <scope>NUCLEOTIDE SEQUENCE [LARGE SCALE GENOMIC DNA]</scope>
    <source>
        <strain evidence="1 2">L-15889</strain>
    </source>
</reference>
<accession>A0A165KJP3</accession>
<evidence type="ECO:0000313" key="2">
    <source>
        <dbReference type="Proteomes" id="UP000076727"/>
    </source>
</evidence>
<dbReference type="EMBL" id="KV429212">
    <property type="protein sequence ID" value="KZT63232.1"/>
    <property type="molecule type" value="Genomic_DNA"/>
</dbReference>
<protein>
    <submittedName>
        <fullName evidence="1">Uncharacterized protein</fullName>
    </submittedName>
</protein>
<keyword evidence="2" id="KW-1185">Reference proteome</keyword>
<sequence>MADIRIDVSERRQQAAREVRFEEWLSSTPERMAPLVTVDAEHIVGNIFDFNKWEEDCNSGASSSRVTVDALVTRESRTGEKRKREESSDEDCTSLTLDCSTRRIRAAPQSHSRNRDYLEYACSWKLDGDAGVCGFSGKSHYVWRHIRAVHGIPALVEPATDQVRCNWDGCEMTITPSDMVLRTLRLFSLYFHPLCTYDTTR</sequence>
<dbReference type="Proteomes" id="UP000076727">
    <property type="component" value="Unassembled WGS sequence"/>
</dbReference>
<proteinExistence type="predicted"/>